<gene>
    <name evidence="1" type="ORF">SAMN06296378_2445</name>
</gene>
<organism evidence="1 2">
    <name type="scientific">Salinibacterium xinjiangense</name>
    <dbReference type="NCBI Taxonomy" id="386302"/>
    <lineage>
        <taxon>Bacteria</taxon>
        <taxon>Bacillati</taxon>
        <taxon>Actinomycetota</taxon>
        <taxon>Actinomycetes</taxon>
        <taxon>Micrococcales</taxon>
        <taxon>Microbacteriaceae</taxon>
        <taxon>Salinibacterium</taxon>
    </lineage>
</organism>
<dbReference type="Proteomes" id="UP000219440">
    <property type="component" value="Unassembled WGS sequence"/>
</dbReference>
<dbReference type="EMBL" id="OCST01000005">
    <property type="protein sequence ID" value="SOE72293.1"/>
    <property type="molecule type" value="Genomic_DNA"/>
</dbReference>
<keyword evidence="2" id="KW-1185">Reference proteome</keyword>
<dbReference type="AlphaFoldDB" id="A0A2C9A0D7"/>
<evidence type="ECO:0000313" key="2">
    <source>
        <dbReference type="Proteomes" id="UP000219440"/>
    </source>
</evidence>
<evidence type="ECO:0000313" key="1">
    <source>
        <dbReference type="EMBL" id="SOE72293.1"/>
    </source>
</evidence>
<accession>A0A2C9A0D7</accession>
<name>A0A2C9A0D7_9MICO</name>
<sequence>MGEVWGASLRGPSTVVFDNGAGDAGTQETVDQTCNTTLTLGLS</sequence>
<protein>
    <submittedName>
        <fullName evidence="1">Uncharacterized protein</fullName>
    </submittedName>
</protein>
<proteinExistence type="predicted"/>
<reference evidence="1 2" key="1">
    <citation type="submission" date="2017-09" db="EMBL/GenBank/DDBJ databases">
        <authorList>
            <person name="Ehlers B."/>
            <person name="Leendertz F.H."/>
        </authorList>
    </citation>
    <scope>NUCLEOTIDE SEQUENCE [LARGE SCALE GENOMIC DNA]</scope>
    <source>
        <strain evidence="1 2">CGMCC 1.05381</strain>
    </source>
</reference>